<dbReference type="AlphaFoldDB" id="A0AAN7QG96"/>
<organism evidence="7 8">
    <name type="scientific">Trapa incisa</name>
    <dbReference type="NCBI Taxonomy" id="236973"/>
    <lineage>
        <taxon>Eukaryota</taxon>
        <taxon>Viridiplantae</taxon>
        <taxon>Streptophyta</taxon>
        <taxon>Embryophyta</taxon>
        <taxon>Tracheophyta</taxon>
        <taxon>Spermatophyta</taxon>
        <taxon>Magnoliopsida</taxon>
        <taxon>eudicotyledons</taxon>
        <taxon>Gunneridae</taxon>
        <taxon>Pentapetalae</taxon>
        <taxon>rosids</taxon>
        <taxon>malvids</taxon>
        <taxon>Myrtales</taxon>
        <taxon>Lythraceae</taxon>
        <taxon>Trapa</taxon>
    </lineage>
</organism>
<dbReference type="PANTHER" id="PTHR43952">
    <property type="entry name" value="MYB FAMILY TRANSCRIPTION FACTOR-RELATED"/>
    <property type="match status" value="1"/>
</dbReference>
<evidence type="ECO:0000313" key="7">
    <source>
        <dbReference type="EMBL" id="KAK4764135.1"/>
    </source>
</evidence>
<keyword evidence="4" id="KW-0539">Nucleus</keyword>
<name>A0AAN7QG96_9MYRT</name>
<keyword evidence="8" id="KW-1185">Reference proteome</keyword>
<evidence type="ECO:0000256" key="4">
    <source>
        <dbReference type="ARBA" id="ARBA00023242"/>
    </source>
</evidence>
<protein>
    <submittedName>
        <fullName evidence="7">Uncharacterized protein</fullName>
    </submittedName>
</protein>
<dbReference type="FunFam" id="1.10.10.60:FF:000154">
    <property type="entry name" value="Transcription factor SRM1"/>
    <property type="match status" value="1"/>
</dbReference>
<dbReference type="SUPFAM" id="SSF46689">
    <property type="entry name" value="Homeodomain-like"/>
    <property type="match status" value="1"/>
</dbReference>
<evidence type="ECO:0000259" key="5">
    <source>
        <dbReference type="PROSITE" id="PS50090"/>
    </source>
</evidence>
<evidence type="ECO:0000256" key="3">
    <source>
        <dbReference type="ARBA" id="ARBA00023163"/>
    </source>
</evidence>
<dbReference type="InterPro" id="IPR009057">
    <property type="entry name" value="Homeodomain-like_sf"/>
</dbReference>
<accession>A0AAN7QG96</accession>
<keyword evidence="3" id="KW-0804">Transcription</keyword>
<dbReference type="CDD" id="cd00167">
    <property type="entry name" value="SANT"/>
    <property type="match status" value="1"/>
</dbReference>
<gene>
    <name evidence="7" type="ORF">SAY87_013573</name>
</gene>
<comment type="caution">
    <text evidence="7">The sequence shown here is derived from an EMBL/GenBank/DDBJ whole genome shotgun (WGS) entry which is preliminary data.</text>
</comment>
<comment type="subcellular location">
    <subcellularLocation>
        <location evidence="1">Nucleus</location>
    </subcellularLocation>
</comment>
<dbReference type="PROSITE" id="PS50090">
    <property type="entry name" value="MYB_LIKE"/>
    <property type="match status" value="1"/>
</dbReference>
<evidence type="ECO:0000256" key="2">
    <source>
        <dbReference type="ARBA" id="ARBA00023015"/>
    </source>
</evidence>
<dbReference type="Proteomes" id="UP001345219">
    <property type="component" value="Chromosome 11"/>
</dbReference>
<dbReference type="SMART" id="SM00717">
    <property type="entry name" value="SANT"/>
    <property type="match status" value="1"/>
</dbReference>
<dbReference type="Pfam" id="PF23082">
    <property type="entry name" value="Myb_DNA-binding_2"/>
    <property type="match status" value="1"/>
</dbReference>
<sequence length="139" mass="15869">MGATTEMPPYDECHLWKEQVESHSLVISDAAGLEKHGKREIIYIARTHRVILTGYIPISVRMASNSPTSSSTWTSKQNKIFERALAKYDKDTADRWQKIARAVGSKSVEEVKRHYELLIEDVKHIESGRVPLPNYRSTT</sequence>
<feature type="domain" description="Myb-like" evidence="5">
    <location>
        <begin position="65"/>
        <end position="119"/>
    </location>
</feature>
<dbReference type="PROSITE" id="PS51293">
    <property type="entry name" value="SANT"/>
    <property type="match status" value="1"/>
</dbReference>
<feature type="domain" description="SANT" evidence="6">
    <location>
        <begin position="68"/>
        <end position="123"/>
    </location>
</feature>
<dbReference type="GO" id="GO:0005634">
    <property type="term" value="C:nucleus"/>
    <property type="evidence" value="ECO:0007669"/>
    <property type="project" value="UniProtKB-SubCell"/>
</dbReference>
<evidence type="ECO:0000313" key="8">
    <source>
        <dbReference type="Proteomes" id="UP001345219"/>
    </source>
</evidence>
<dbReference type="Gene3D" id="1.10.10.60">
    <property type="entry name" value="Homeodomain-like"/>
    <property type="match status" value="1"/>
</dbReference>
<dbReference type="GO" id="GO:0003700">
    <property type="term" value="F:DNA-binding transcription factor activity"/>
    <property type="evidence" value="ECO:0007669"/>
    <property type="project" value="InterPro"/>
</dbReference>
<dbReference type="InterPro" id="IPR017884">
    <property type="entry name" value="SANT_dom"/>
</dbReference>
<dbReference type="InterPro" id="IPR044636">
    <property type="entry name" value="RADIALIS-like"/>
</dbReference>
<reference evidence="7 8" key="1">
    <citation type="journal article" date="2023" name="Hortic Res">
        <title>Pangenome of water caltrop reveals structural variations and asymmetric subgenome divergence after allopolyploidization.</title>
        <authorList>
            <person name="Zhang X."/>
            <person name="Chen Y."/>
            <person name="Wang L."/>
            <person name="Yuan Y."/>
            <person name="Fang M."/>
            <person name="Shi L."/>
            <person name="Lu R."/>
            <person name="Comes H.P."/>
            <person name="Ma Y."/>
            <person name="Chen Y."/>
            <person name="Huang G."/>
            <person name="Zhou Y."/>
            <person name="Zheng Z."/>
            <person name="Qiu Y."/>
        </authorList>
    </citation>
    <scope>NUCLEOTIDE SEQUENCE [LARGE SCALE GENOMIC DNA]</scope>
    <source>
        <tissue evidence="7">Roots</tissue>
    </source>
</reference>
<proteinExistence type="predicted"/>
<dbReference type="InterPro" id="IPR001005">
    <property type="entry name" value="SANT/Myb"/>
</dbReference>
<evidence type="ECO:0000259" key="6">
    <source>
        <dbReference type="PROSITE" id="PS51293"/>
    </source>
</evidence>
<evidence type="ECO:0000256" key="1">
    <source>
        <dbReference type="ARBA" id="ARBA00004123"/>
    </source>
</evidence>
<dbReference type="EMBL" id="JAXIOK010000008">
    <property type="protein sequence ID" value="KAK4764135.1"/>
    <property type="molecule type" value="Genomic_DNA"/>
</dbReference>
<dbReference type="PANTHER" id="PTHR43952:SF75">
    <property type="entry name" value="PROTEIN RADIALIS-LIKE 6"/>
    <property type="match status" value="1"/>
</dbReference>
<keyword evidence="2" id="KW-0805">Transcription regulation</keyword>